<evidence type="ECO:0000256" key="4">
    <source>
        <dbReference type="ARBA" id="ARBA00022837"/>
    </source>
</evidence>
<dbReference type="InterPro" id="IPR050738">
    <property type="entry name" value="Sulfatase"/>
</dbReference>
<dbReference type="PROSITE" id="PS00523">
    <property type="entry name" value="SULFATASE_1"/>
    <property type="match status" value="1"/>
</dbReference>
<dbReference type="CDD" id="cd16143">
    <property type="entry name" value="ARS_like"/>
    <property type="match status" value="1"/>
</dbReference>
<organism evidence="7 8">
    <name type="scientific">Rhodopirellula bahusiensis</name>
    <dbReference type="NCBI Taxonomy" id="2014065"/>
    <lineage>
        <taxon>Bacteria</taxon>
        <taxon>Pseudomonadati</taxon>
        <taxon>Planctomycetota</taxon>
        <taxon>Planctomycetia</taxon>
        <taxon>Pirellulales</taxon>
        <taxon>Pirellulaceae</taxon>
        <taxon>Rhodopirellula</taxon>
    </lineage>
</organism>
<dbReference type="Proteomes" id="UP000225740">
    <property type="component" value="Unassembled WGS sequence"/>
</dbReference>
<evidence type="ECO:0000256" key="3">
    <source>
        <dbReference type="ARBA" id="ARBA00022801"/>
    </source>
</evidence>
<name>A0A2G1WD88_9BACT</name>
<dbReference type="PROSITE" id="PS00149">
    <property type="entry name" value="SULFATASE_2"/>
    <property type="match status" value="1"/>
</dbReference>
<keyword evidence="5" id="KW-0732">Signal</keyword>
<dbReference type="InterPro" id="IPR024607">
    <property type="entry name" value="Sulfatase_CS"/>
</dbReference>
<evidence type="ECO:0000256" key="5">
    <source>
        <dbReference type="SAM" id="SignalP"/>
    </source>
</evidence>
<dbReference type="AlphaFoldDB" id="A0A2G1WD88"/>
<dbReference type="InterPro" id="IPR000917">
    <property type="entry name" value="Sulfatase_N"/>
</dbReference>
<gene>
    <name evidence="7" type="ORF">CEE69_01170</name>
</gene>
<keyword evidence="8" id="KW-1185">Reference proteome</keyword>
<dbReference type="SUPFAM" id="SSF53649">
    <property type="entry name" value="Alkaline phosphatase-like"/>
    <property type="match status" value="1"/>
</dbReference>
<evidence type="ECO:0000313" key="8">
    <source>
        <dbReference type="Proteomes" id="UP000225740"/>
    </source>
</evidence>
<dbReference type="Pfam" id="PF00884">
    <property type="entry name" value="Sulfatase"/>
    <property type="match status" value="1"/>
</dbReference>
<evidence type="ECO:0000313" key="7">
    <source>
        <dbReference type="EMBL" id="PHQ37013.1"/>
    </source>
</evidence>
<dbReference type="Gene3D" id="3.30.1120.10">
    <property type="match status" value="1"/>
</dbReference>
<keyword evidence="2" id="KW-0479">Metal-binding</keyword>
<dbReference type="GO" id="GO:0046872">
    <property type="term" value="F:metal ion binding"/>
    <property type="evidence" value="ECO:0007669"/>
    <property type="project" value="UniProtKB-KW"/>
</dbReference>
<comment type="similarity">
    <text evidence="1">Belongs to the sulfatase family.</text>
</comment>
<evidence type="ECO:0000256" key="2">
    <source>
        <dbReference type="ARBA" id="ARBA00022723"/>
    </source>
</evidence>
<protein>
    <submittedName>
        <fullName evidence="7">Arylsulfatase</fullName>
    </submittedName>
</protein>
<keyword evidence="3" id="KW-0378">Hydrolase</keyword>
<keyword evidence="4" id="KW-0106">Calcium</keyword>
<evidence type="ECO:0000256" key="1">
    <source>
        <dbReference type="ARBA" id="ARBA00008779"/>
    </source>
</evidence>
<dbReference type="PANTHER" id="PTHR42693:SF53">
    <property type="entry name" value="ENDO-4-O-SULFATASE"/>
    <property type="match status" value="1"/>
</dbReference>
<feature type="chain" id="PRO_5013632604" evidence="5">
    <location>
        <begin position="24"/>
        <end position="501"/>
    </location>
</feature>
<evidence type="ECO:0000259" key="6">
    <source>
        <dbReference type="Pfam" id="PF00884"/>
    </source>
</evidence>
<comment type="caution">
    <text evidence="7">The sequence shown here is derived from an EMBL/GenBank/DDBJ whole genome shotgun (WGS) entry which is preliminary data.</text>
</comment>
<dbReference type="PANTHER" id="PTHR42693">
    <property type="entry name" value="ARYLSULFATASE FAMILY MEMBER"/>
    <property type="match status" value="1"/>
</dbReference>
<feature type="domain" description="Sulfatase N-terminal" evidence="6">
    <location>
        <begin position="27"/>
        <end position="389"/>
    </location>
</feature>
<dbReference type="GO" id="GO:0004065">
    <property type="term" value="F:arylsulfatase activity"/>
    <property type="evidence" value="ECO:0007669"/>
    <property type="project" value="TreeGrafter"/>
</dbReference>
<reference evidence="7 8" key="1">
    <citation type="submission" date="2017-06" db="EMBL/GenBank/DDBJ databases">
        <title>Description of Rhodopirellula bahusiensis sp. nov.</title>
        <authorList>
            <person name="Kizina J."/>
            <person name="Harder J."/>
        </authorList>
    </citation>
    <scope>NUCLEOTIDE SEQUENCE [LARGE SCALE GENOMIC DNA]</scope>
    <source>
        <strain evidence="7 8">SWK21</strain>
    </source>
</reference>
<proteinExistence type="inferred from homology"/>
<dbReference type="Gene3D" id="3.40.720.10">
    <property type="entry name" value="Alkaline Phosphatase, subunit A"/>
    <property type="match status" value="1"/>
</dbReference>
<sequence>MKYPSRIMISLAASLLVIGSVCAKDRPNVVVLLMDDLGYGDLSCYGATKVKTPNVDQLAAAGRRFTDAHSPASVCTPSRYNLLTGRYAWRTWNGSSTLWANDPLLIDPDRFTIADLFQTQGYSTACIGKWHLGFGDRNQPGWDDILGPDYNLPLKPGPNDVGFEYFWGFPHVGQFPHIIIENDRVLNLDPNHPLKITPDKRAGFEKDYLRRPRSGLAAALGQSGPDEMFYKHKDLSDMLTDRAVRWIEEYESDQPFFLYVAHRNIHAPIIPAKRFRETSEIGPRGDFIAEMDWSVGQVVDALQRKQVLENTLLLLTSDNGGVVRYQPIEYAADHGHLINGPLRGQKTTVYEGGHRIPFIARWPKMIKAGSTSDEMIALTDMLATFSDYFEFELPDDAGEDSFSVLTALLDVPSSRPRRNVLVNDSFSSLFSIRQGPWKLILGQDGGGAGELPHLDAEQPAVQLYHLGRDIAEKDNLSKLHPDRVAQLTALLEQIRRTGRSH</sequence>
<feature type="signal peptide" evidence="5">
    <location>
        <begin position="1"/>
        <end position="23"/>
    </location>
</feature>
<dbReference type="InterPro" id="IPR017850">
    <property type="entry name" value="Alkaline_phosphatase_core_sf"/>
</dbReference>
<dbReference type="EMBL" id="NIZW01000001">
    <property type="protein sequence ID" value="PHQ37013.1"/>
    <property type="molecule type" value="Genomic_DNA"/>
</dbReference>
<accession>A0A2G1WD88</accession>